<dbReference type="Proteomes" id="UP001277761">
    <property type="component" value="Unassembled WGS sequence"/>
</dbReference>
<keyword evidence="6" id="KW-0288">FMN</keyword>
<dbReference type="CDD" id="cd00713">
    <property type="entry name" value="GltS"/>
    <property type="match status" value="1"/>
</dbReference>
<dbReference type="InterPro" id="IPR002932">
    <property type="entry name" value="Glu_synthdom"/>
</dbReference>
<evidence type="ECO:0000256" key="13">
    <source>
        <dbReference type="ARBA" id="ARBA00023291"/>
    </source>
</evidence>
<dbReference type="EMBL" id="JAXAVX010000010">
    <property type="protein sequence ID" value="MDX8152999.1"/>
    <property type="molecule type" value="Genomic_DNA"/>
</dbReference>
<dbReference type="Pfam" id="PF01645">
    <property type="entry name" value="Glu_synthase"/>
    <property type="match status" value="1"/>
</dbReference>
<evidence type="ECO:0000256" key="3">
    <source>
        <dbReference type="ARBA" id="ARBA00009716"/>
    </source>
</evidence>
<dbReference type="InterPro" id="IPR013785">
    <property type="entry name" value="Aldolase_TIM"/>
</dbReference>
<evidence type="ECO:0000256" key="8">
    <source>
        <dbReference type="ARBA" id="ARBA00022962"/>
    </source>
</evidence>
<feature type="region of interest" description="Disordered" evidence="15">
    <location>
        <begin position="1517"/>
        <end position="1539"/>
    </location>
</feature>
<keyword evidence="12" id="KW-0314">Glutamate biosynthesis</keyword>
<dbReference type="PANTHER" id="PTHR11938:SF133">
    <property type="entry name" value="GLUTAMATE SYNTHASE (NADH)"/>
    <property type="match status" value="1"/>
</dbReference>
<protein>
    <submittedName>
        <fullName evidence="17">Glutamate synthase large subunit</fullName>
        <ecNumber evidence="17">1.4.1.13</ecNumber>
    </submittedName>
</protein>
<evidence type="ECO:0000256" key="11">
    <source>
        <dbReference type="ARBA" id="ARBA00023014"/>
    </source>
</evidence>
<proteinExistence type="inferred from homology"/>
<dbReference type="CDD" id="cd02808">
    <property type="entry name" value="GltS_FMN"/>
    <property type="match status" value="1"/>
</dbReference>
<evidence type="ECO:0000313" key="17">
    <source>
        <dbReference type="EMBL" id="MDX8152999.1"/>
    </source>
</evidence>
<dbReference type="InterPro" id="IPR002489">
    <property type="entry name" value="Glu_synth_asu_C"/>
</dbReference>
<comment type="caution">
    <text evidence="17">The sequence shown here is derived from an EMBL/GenBank/DDBJ whole genome shotgun (WGS) entry which is preliminary data.</text>
</comment>
<keyword evidence="5" id="KW-0285">Flavoprotein</keyword>
<accession>A0ABU4VMZ9</accession>
<gene>
    <name evidence="17" type="primary">gltB</name>
    <name evidence="17" type="ORF">SK069_15475</name>
</gene>
<dbReference type="Gene3D" id="3.60.20.10">
    <property type="entry name" value="Glutamine Phosphoribosylpyrophosphate, subunit 1, domain 1"/>
    <property type="match status" value="1"/>
</dbReference>
<sequence>MTRFTRLPEAAGLYDPRNEHDACGVAMVARLDNVPTHETITKALVALECMDHRGGAGADARTGDGAGILVQIPHAFFREVVDFELPDPGQYAVAMCFLPQDEQRRTMIEELLERNVRAEGQIVLGWRDVPVRPDEIGHIARAAQPVVRQLFVEAGPGFAADVAAFERKLYVIRRICELATDELYVSTFSTRTIVYKGMLLSAQVPAFYPDLQDERFTSALALVHSRFSTNTFPSWDRAHPNRVIAHNGEINTLMGNVNWMRARESQLASDLFGGDIQKITPVVRPGGSDSATLDNVLELLMLAGRSLPHAAMMCVPEAFQGRSDLPPELVGFYAYHSLLMEPWDGPAAVCFTDGRIVGATLDRNGLRPGRWVQTKDGWIILGSETGMLPLEPSNIERLGRLAPGKLFLVDLEQHRVVEDEEVKRDIARQRPYEAWHREQSVHFSDLPVRRAVHESGRHLRQLQQSFGYTQEDLRTLLAPMASGGQEPLGSMGNDAALAVLSDQRPPLFSYFKQLFAQVTNPPIDPIREELVMSLATAIGGQRNLLDETPEHAHQLVLDQPILRNDELETLRQVDTGVFNAHTIDITWPAAEGPDGLTTRLAQICDEAYDVVRQGCNVLVLSDRATDAGRVAIPSLLAVAATHHHLVREGVRLQCGLVLESAEPREVHHFCTLLGFGVQAINPYLMLDSVDQLVAEGRVDGVTDAEVAQRNTVKAIGKGLLKTISKIGISTVASYSGAQIFEAVGLAPDVVDRHFTGTASRIGGIGLEVIAQEAIDRHARAGWAGTVAGNEDLLPVGGLYKWRRDGEHHMWNPNTISFLQHAVRKGHLAPDGSTGAEGDAAREAYDAFSREANGDATRRATLRGLMTFRTDDVEPVPIDEVEPVSAIVARFATGAMSLGSISTEAHETLAIAMNRLGGKSNTGEGGEDPRRFTPDANGDRRRSAIKQVASGRFGVTAHYLANADQLQIKMAQGAKPGEGGQLPGHKVDKYIGSVRHTTPGVGLISPPPHHDIYSIEDLKQLIFDLRCGNPEASVSVKLVAEMGVGTIASGVVKCGADHVVIAGHDGGTGASPLSSVVSAGVPWEIGLAETQQTLLLNDLRTRVRVQTDGQLKTGRDVIIAALLGADEFGFSTAPLIATGCIMMRACHLNTCPVGIATQNPELRKRFKGTPEHVVNYFVLVAEEMREIMATLGARTLDELIGRTELLQADEAIDHWKARGVDLTRLFERPGQREGAVLYGIEPQRTGHLDTHLDWSLLDDAAPAIERAEPVSLSSPVRNIDRCVGGILSSRVATHQGREGLPDGTLRVSFTGSAGQSFGGWLMPGIEFHLVGDANDYTGKGLSGGTVSVRPSPEATFVAEDQQIIGNTCLYGATKGKAFFRGRAGERFAVRNSGASAVVEGVGDHGCEYMTGGRVVVLGPVGRNFGAGMSGGLAFVHDEHGRFREYVNPTMLDQLEDPDEADLIELRALIAEHGERTGSTVAERLLADWEAAKTRFVKVYPTDYKRVLAQLAREEEAAAAAATPTADAVAGTDSLSTEEQA</sequence>
<dbReference type="Gene3D" id="3.20.20.70">
    <property type="entry name" value="Aldolase class I"/>
    <property type="match status" value="2"/>
</dbReference>
<keyword evidence="11" id="KW-0411">Iron-sulfur</keyword>
<keyword evidence="7" id="KW-0479">Metal-binding</keyword>
<dbReference type="InterPro" id="IPR029055">
    <property type="entry name" value="Ntn_hydrolases_N"/>
</dbReference>
<dbReference type="SUPFAM" id="SSF69336">
    <property type="entry name" value="Alpha subunit of glutamate synthase, C-terminal domain"/>
    <property type="match status" value="1"/>
</dbReference>
<organism evidence="17 18">
    <name type="scientific">Patulibacter brassicae</name>
    <dbReference type="NCBI Taxonomy" id="1705717"/>
    <lineage>
        <taxon>Bacteria</taxon>
        <taxon>Bacillati</taxon>
        <taxon>Actinomycetota</taxon>
        <taxon>Thermoleophilia</taxon>
        <taxon>Solirubrobacterales</taxon>
        <taxon>Patulibacteraceae</taxon>
        <taxon>Patulibacter</taxon>
    </lineage>
</organism>
<comment type="cofactor">
    <cofactor evidence="2">
        <name>[3Fe-4S] cluster</name>
        <dbReference type="ChEBI" id="CHEBI:21137"/>
    </cofactor>
</comment>
<evidence type="ECO:0000313" key="18">
    <source>
        <dbReference type="Proteomes" id="UP001277761"/>
    </source>
</evidence>
<evidence type="ECO:0000256" key="5">
    <source>
        <dbReference type="ARBA" id="ARBA00022630"/>
    </source>
</evidence>
<dbReference type="Pfam" id="PF00310">
    <property type="entry name" value="GATase_2"/>
    <property type="match status" value="1"/>
</dbReference>
<evidence type="ECO:0000256" key="4">
    <source>
        <dbReference type="ARBA" id="ARBA00022605"/>
    </source>
</evidence>
<dbReference type="Gene3D" id="2.160.20.60">
    <property type="entry name" value="Glutamate synthase, alpha subunit, C-terminal domain"/>
    <property type="match status" value="1"/>
</dbReference>
<dbReference type="InterPro" id="IPR006982">
    <property type="entry name" value="Glu_synth_centr_N"/>
</dbReference>
<name>A0ABU4VMZ9_9ACTN</name>
<dbReference type="RefSeq" id="WP_319955151.1">
    <property type="nucleotide sequence ID" value="NZ_JAXAVX010000010.1"/>
</dbReference>
<evidence type="ECO:0000256" key="6">
    <source>
        <dbReference type="ARBA" id="ARBA00022643"/>
    </source>
</evidence>
<dbReference type="SUPFAM" id="SSF56235">
    <property type="entry name" value="N-terminal nucleophile aminohydrolases (Ntn hydrolases)"/>
    <property type="match status" value="1"/>
</dbReference>
<feature type="compositionally biased region" description="Basic and acidic residues" evidence="15">
    <location>
        <begin position="926"/>
        <end position="940"/>
    </location>
</feature>
<dbReference type="InterPro" id="IPR036485">
    <property type="entry name" value="Glu_synth_asu_C_sf"/>
</dbReference>
<feature type="region of interest" description="Disordered" evidence="15">
    <location>
        <begin position="916"/>
        <end position="940"/>
    </location>
</feature>
<comment type="similarity">
    <text evidence="3">Belongs to the glutamate synthase family.</text>
</comment>
<comment type="pathway">
    <text evidence="14">Amino-acid biosynthesis.</text>
</comment>
<dbReference type="InterPro" id="IPR050711">
    <property type="entry name" value="ET-N_metabolism_enzyme"/>
</dbReference>
<comment type="cofactor">
    <cofactor evidence="1">
        <name>FMN</name>
        <dbReference type="ChEBI" id="CHEBI:58210"/>
    </cofactor>
</comment>
<evidence type="ECO:0000256" key="9">
    <source>
        <dbReference type="ARBA" id="ARBA00023002"/>
    </source>
</evidence>
<dbReference type="PROSITE" id="PS51278">
    <property type="entry name" value="GATASE_TYPE_2"/>
    <property type="match status" value="1"/>
</dbReference>
<evidence type="ECO:0000256" key="14">
    <source>
        <dbReference type="ARBA" id="ARBA00029440"/>
    </source>
</evidence>
<keyword evidence="18" id="KW-1185">Reference proteome</keyword>
<keyword evidence="10" id="KW-0408">Iron</keyword>
<evidence type="ECO:0000256" key="1">
    <source>
        <dbReference type="ARBA" id="ARBA00001917"/>
    </source>
</evidence>
<keyword evidence="9 17" id="KW-0560">Oxidoreductase</keyword>
<evidence type="ECO:0000256" key="2">
    <source>
        <dbReference type="ARBA" id="ARBA00001927"/>
    </source>
</evidence>
<evidence type="ECO:0000256" key="10">
    <source>
        <dbReference type="ARBA" id="ARBA00023004"/>
    </source>
</evidence>
<dbReference type="GO" id="GO:0004355">
    <property type="term" value="F:glutamate synthase (NADPH) activity"/>
    <property type="evidence" value="ECO:0007669"/>
    <property type="project" value="UniProtKB-EC"/>
</dbReference>
<dbReference type="SUPFAM" id="SSF51395">
    <property type="entry name" value="FMN-linked oxidoreductases"/>
    <property type="match status" value="1"/>
</dbReference>
<reference evidence="17 18" key="1">
    <citation type="submission" date="2023-11" db="EMBL/GenBank/DDBJ databases">
        <authorList>
            <person name="Xu M."/>
            <person name="Jiang T."/>
        </authorList>
    </citation>
    <scope>NUCLEOTIDE SEQUENCE [LARGE SCALE GENOMIC DNA]</scope>
    <source>
        <strain evidence="17 18">SD</strain>
    </source>
</reference>
<keyword evidence="8" id="KW-0315">Glutamine amidotransferase</keyword>
<dbReference type="PANTHER" id="PTHR11938">
    <property type="entry name" value="FAD NADPH DEHYDROGENASE/OXIDOREDUCTASE"/>
    <property type="match status" value="1"/>
</dbReference>
<evidence type="ECO:0000259" key="16">
    <source>
        <dbReference type="PROSITE" id="PS51278"/>
    </source>
</evidence>
<keyword evidence="13" id="KW-0003">3Fe-4S</keyword>
<dbReference type="NCBIfam" id="NF008730">
    <property type="entry name" value="PRK11750.1"/>
    <property type="match status" value="1"/>
</dbReference>
<evidence type="ECO:0000256" key="7">
    <source>
        <dbReference type="ARBA" id="ARBA00022723"/>
    </source>
</evidence>
<dbReference type="InterPro" id="IPR017932">
    <property type="entry name" value="GATase_2_dom"/>
</dbReference>
<keyword evidence="4" id="KW-0028">Amino-acid biosynthesis</keyword>
<feature type="compositionally biased region" description="Low complexity" evidence="15">
    <location>
        <begin position="1517"/>
        <end position="1530"/>
    </location>
</feature>
<dbReference type="EC" id="1.4.1.13" evidence="17"/>
<dbReference type="CDD" id="cd00982">
    <property type="entry name" value="gltB_C"/>
    <property type="match status" value="1"/>
</dbReference>
<dbReference type="Pfam" id="PF01493">
    <property type="entry name" value="GXGXG"/>
    <property type="match status" value="1"/>
</dbReference>
<feature type="domain" description="Glutamine amidotransferase type-2" evidence="16">
    <location>
        <begin position="23"/>
        <end position="412"/>
    </location>
</feature>
<evidence type="ECO:0000256" key="15">
    <source>
        <dbReference type="SAM" id="MobiDB-lite"/>
    </source>
</evidence>
<dbReference type="Pfam" id="PF04898">
    <property type="entry name" value="Glu_syn_central"/>
    <property type="match status" value="1"/>
</dbReference>
<evidence type="ECO:0000256" key="12">
    <source>
        <dbReference type="ARBA" id="ARBA00023164"/>
    </source>
</evidence>